<evidence type="ECO:0000256" key="6">
    <source>
        <dbReference type="ARBA" id="ARBA00022801"/>
    </source>
</evidence>
<dbReference type="AlphaFoldDB" id="A0A1B2I8G4"/>
<evidence type="ECO:0000256" key="13">
    <source>
        <dbReference type="PIRSR" id="PIRSR000495-1"/>
    </source>
</evidence>
<dbReference type="PIRSF" id="PIRSF000495">
    <property type="entry name" value="Amidotransf_hisH"/>
    <property type="match status" value="1"/>
</dbReference>
<feature type="active site" evidence="12 13">
    <location>
        <position position="185"/>
    </location>
</feature>
<keyword evidence="16" id="KW-1185">Reference proteome</keyword>
<proteinExistence type="inferred from homology"/>
<comment type="catalytic activity">
    <reaction evidence="10 12">
        <text>5-[(5-phospho-1-deoxy-D-ribulos-1-ylimino)methylamino]-1-(5-phospho-beta-D-ribosyl)imidazole-4-carboxamide + L-glutamine = D-erythro-1-(imidazol-4-yl)glycerol 3-phosphate + 5-amino-1-(5-phospho-beta-D-ribosyl)imidazole-4-carboxamide + L-glutamate + H(+)</text>
        <dbReference type="Rhea" id="RHEA:24793"/>
        <dbReference type="ChEBI" id="CHEBI:15378"/>
        <dbReference type="ChEBI" id="CHEBI:29985"/>
        <dbReference type="ChEBI" id="CHEBI:58278"/>
        <dbReference type="ChEBI" id="CHEBI:58359"/>
        <dbReference type="ChEBI" id="CHEBI:58475"/>
        <dbReference type="ChEBI" id="CHEBI:58525"/>
        <dbReference type="EC" id="4.3.2.10"/>
    </reaction>
</comment>
<organism evidence="15 16">
    <name type="scientific">Cloacibacillus porcorum</name>
    <dbReference type="NCBI Taxonomy" id="1197717"/>
    <lineage>
        <taxon>Bacteria</taxon>
        <taxon>Thermotogati</taxon>
        <taxon>Synergistota</taxon>
        <taxon>Synergistia</taxon>
        <taxon>Synergistales</taxon>
        <taxon>Synergistaceae</taxon>
        <taxon>Cloacibacillus</taxon>
    </lineage>
</organism>
<evidence type="ECO:0000256" key="12">
    <source>
        <dbReference type="HAMAP-Rule" id="MF_00278"/>
    </source>
</evidence>
<dbReference type="InterPro" id="IPR029062">
    <property type="entry name" value="Class_I_gatase-like"/>
</dbReference>
<dbReference type="Proteomes" id="UP000093044">
    <property type="component" value="Chromosome"/>
</dbReference>
<evidence type="ECO:0000256" key="9">
    <source>
        <dbReference type="ARBA" id="ARBA00023239"/>
    </source>
</evidence>
<dbReference type="GeneID" id="83059111"/>
<dbReference type="EC" id="4.3.2.10" evidence="12"/>
<gene>
    <name evidence="12" type="primary">hisH</name>
    <name evidence="15" type="ORF">BED41_14785</name>
</gene>
<comment type="function">
    <text evidence="12">IGPS catalyzes the conversion of PRFAR and glutamine to IGP, AICAR and glutamate. The HisH subunit catalyzes the hydrolysis of glutamine to glutamate and ammonia as part of the synthesis of IGP and AICAR. The resulting ammonia molecule is channeled to the active site of HisF.</text>
</comment>
<evidence type="ECO:0000259" key="14">
    <source>
        <dbReference type="Pfam" id="PF00117"/>
    </source>
</evidence>
<evidence type="ECO:0000313" key="16">
    <source>
        <dbReference type="Proteomes" id="UP000093044"/>
    </source>
</evidence>
<evidence type="ECO:0000256" key="1">
    <source>
        <dbReference type="ARBA" id="ARBA00004496"/>
    </source>
</evidence>
<dbReference type="GO" id="GO:0004359">
    <property type="term" value="F:glutaminase activity"/>
    <property type="evidence" value="ECO:0007669"/>
    <property type="project" value="UniProtKB-EC"/>
</dbReference>
<dbReference type="OrthoDB" id="9807137at2"/>
<dbReference type="FunFam" id="3.40.50.880:FF:000009">
    <property type="entry name" value="Imidazole glycerol phosphate synthase subunit HisH"/>
    <property type="match status" value="1"/>
</dbReference>
<feature type="active site" description="Nucleophile" evidence="12 13">
    <location>
        <position position="79"/>
    </location>
</feature>
<reference evidence="15" key="1">
    <citation type="submission" date="2016-08" db="EMBL/GenBank/DDBJ databases">
        <title>Complete genome of Cloacibacillus porcorum.</title>
        <authorList>
            <person name="Looft T."/>
            <person name="Bayles D.O."/>
            <person name="Alt D.P."/>
        </authorList>
    </citation>
    <scope>NUCLEOTIDE SEQUENCE [LARGE SCALE GENOMIC DNA]</scope>
    <source>
        <strain evidence="15">CL-84</strain>
    </source>
</reference>
<dbReference type="UniPathway" id="UPA00031">
    <property type="reaction ID" value="UER00010"/>
</dbReference>
<evidence type="ECO:0000256" key="10">
    <source>
        <dbReference type="ARBA" id="ARBA00047838"/>
    </source>
</evidence>
<dbReference type="HAMAP" id="MF_00278">
    <property type="entry name" value="HisH"/>
    <property type="match status" value="1"/>
</dbReference>
<dbReference type="EMBL" id="CP016757">
    <property type="protein sequence ID" value="ANZ46256.1"/>
    <property type="molecule type" value="Genomic_DNA"/>
</dbReference>
<comment type="catalytic activity">
    <reaction evidence="11 12">
        <text>L-glutamine + H2O = L-glutamate + NH4(+)</text>
        <dbReference type="Rhea" id="RHEA:15889"/>
        <dbReference type="ChEBI" id="CHEBI:15377"/>
        <dbReference type="ChEBI" id="CHEBI:28938"/>
        <dbReference type="ChEBI" id="CHEBI:29985"/>
        <dbReference type="ChEBI" id="CHEBI:58359"/>
        <dbReference type="EC" id="3.5.1.2"/>
    </reaction>
</comment>
<keyword evidence="9 12" id="KW-0456">Lyase</keyword>
<sequence length="205" mass="22007">MIAVIDYGAGNLKSVKNALDSLGAANMRASTAKEILLADAVILPGVGEFGSAMAELERRGIKEAVREAAKSGRPLLGICLGMQLLFEASEESPKTEGLGVLPGRVLRFPPEMGLKIPHMGWNSIAPLRESRLLAGLPRGPYMYFVHSFYVKAAERSDVSAIAEYGLIFDAAAERDNIFGCQFHPEKSGTAGLAILKNFIELTKGE</sequence>
<protein>
    <recommendedName>
        <fullName evidence="12">Imidazole glycerol phosphate synthase subunit HisH</fullName>
        <ecNumber evidence="12">4.3.2.10</ecNumber>
    </recommendedName>
    <alternativeName>
        <fullName evidence="12">IGP synthase glutaminase subunit</fullName>
        <ecNumber evidence="12">3.5.1.2</ecNumber>
    </alternativeName>
    <alternativeName>
        <fullName evidence="12">IGP synthase subunit HisH</fullName>
    </alternativeName>
    <alternativeName>
        <fullName evidence="12">ImGP synthase subunit HisH</fullName>
        <shortName evidence="12">IGPS subunit HisH</shortName>
    </alternativeName>
</protein>
<dbReference type="GO" id="GO:0016829">
    <property type="term" value="F:lyase activity"/>
    <property type="evidence" value="ECO:0007669"/>
    <property type="project" value="UniProtKB-KW"/>
</dbReference>
<comment type="pathway">
    <text evidence="2 12">Amino-acid biosynthesis; L-histidine biosynthesis; L-histidine from 5-phospho-alpha-D-ribose 1-diphosphate: step 5/9.</text>
</comment>
<dbReference type="NCBIfam" id="TIGR01855">
    <property type="entry name" value="IMP_synth_hisH"/>
    <property type="match status" value="1"/>
</dbReference>
<dbReference type="PROSITE" id="PS51274">
    <property type="entry name" value="GATASE_COBBQ"/>
    <property type="match status" value="1"/>
</dbReference>
<keyword evidence="4 12" id="KW-0963">Cytoplasm</keyword>
<dbReference type="CDD" id="cd01748">
    <property type="entry name" value="GATase1_IGP_Synthase"/>
    <property type="match status" value="1"/>
</dbReference>
<evidence type="ECO:0000256" key="4">
    <source>
        <dbReference type="ARBA" id="ARBA00022490"/>
    </source>
</evidence>
<name>A0A1B2I8G4_9BACT</name>
<evidence type="ECO:0000313" key="15">
    <source>
        <dbReference type="EMBL" id="ANZ46256.1"/>
    </source>
</evidence>
<evidence type="ECO:0000256" key="11">
    <source>
        <dbReference type="ARBA" id="ARBA00049534"/>
    </source>
</evidence>
<dbReference type="Gene3D" id="3.40.50.880">
    <property type="match status" value="1"/>
</dbReference>
<evidence type="ECO:0000256" key="3">
    <source>
        <dbReference type="ARBA" id="ARBA00011152"/>
    </source>
</evidence>
<keyword evidence="15" id="KW-0808">Transferase</keyword>
<dbReference type="GO" id="GO:0000107">
    <property type="term" value="F:imidazoleglycerol-phosphate synthase activity"/>
    <property type="evidence" value="ECO:0007669"/>
    <property type="project" value="UniProtKB-UniRule"/>
</dbReference>
<feature type="active site" evidence="12 13">
    <location>
        <position position="183"/>
    </location>
</feature>
<dbReference type="STRING" id="1197717.BED41_14785"/>
<dbReference type="RefSeq" id="WP_066748062.1">
    <property type="nucleotide sequence ID" value="NZ_CP016757.1"/>
</dbReference>
<evidence type="ECO:0000256" key="7">
    <source>
        <dbReference type="ARBA" id="ARBA00022962"/>
    </source>
</evidence>
<keyword evidence="6 12" id="KW-0378">Hydrolase</keyword>
<dbReference type="Pfam" id="PF00117">
    <property type="entry name" value="GATase"/>
    <property type="match status" value="1"/>
</dbReference>
<evidence type="ECO:0000256" key="2">
    <source>
        <dbReference type="ARBA" id="ARBA00005091"/>
    </source>
</evidence>
<dbReference type="EC" id="3.5.1.2" evidence="12"/>
<comment type="subcellular location">
    <subcellularLocation>
        <location evidence="1 12">Cytoplasm</location>
    </subcellularLocation>
</comment>
<dbReference type="InterPro" id="IPR010139">
    <property type="entry name" value="Imidazole-glycPsynth_HisH"/>
</dbReference>
<accession>A0A1B2I8G4</accession>
<dbReference type="InterPro" id="IPR017926">
    <property type="entry name" value="GATASE"/>
</dbReference>
<comment type="subunit">
    <text evidence="3 12">Heterodimer of HisH and HisF.</text>
</comment>
<dbReference type="KEGG" id="cpor:BED41_14785"/>
<dbReference type="PANTHER" id="PTHR42701">
    <property type="entry name" value="IMIDAZOLE GLYCEROL PHOSPHATE SYNTHASE SUBUNIT HISH"/>
    <property type="match status" value="1"/>
</dbReference>
<keyword evidence="5 12" id="KW-0028">Amino-acid biosynthesis</keyword>
<dbReference type="GO" id="GO:0005737">
    <property type="term" value="C:cytoplasm"/>
    <property type="evidence" value="ECO:0007669"/>
    <property type="project" value="UniProtKB-SubCell"/>
</dbReference>
<keyword evidence="8 12" id="KW-0368">Histidine biosynthesis</keyword>
<evidence type="ECO:0000256" key="5">
    <source>
        <dbReference type="ARBA" id="ARBA00022605"/>
    </source>
</evidence>
<dbReference type="PANTHER" id="PTHR42701:SF1">
    <property type="entry name" value="IMIDAZOLE GLYCEROL PHOSPHATE SYNTHASE SUBUNIT HISH"/>
    <property type="match status" value="1"/>
</dbReference>
<evidence type="ECO:0000256" key="8">
    <source>
        <dbReference type="ARBA" id="ARBA00023102"/>
    </source>
</evidence>
<dbReference type="SUPFAM" id="SSF52317">
    <property type="entry name" value="Class I glutamine amidotransferase-like"/>
    <property type="match status" value="1"/>
</dbReference>
<dbReference type="GO" id="GO:0000105">
    <property type="term" value="P:L-histidine biosynthetic process"/>
    <property type="evidence" value="ECO:0007669"/>
    <property type="project" value="UniProtKB-UniRule"/>
</dbReference>
<keyword evidence="7 12" id="KW-0315">Glutamine amidotransferase</keyword>
<dbReference type="PROSITE" id="PS51273">
    <property type="entry name" value="GATASE_TYPE_1"/>
    <property type="match status" value="1"/>
</dbReference>
<feature type="domain" description="Glutamine amidotransferase" evidence="14">
    <location>
        <begin position="4"/>
        <end position="199"/>
    </location>
</feature>